<comment type="caution">
    <text evidence="1">The sequence shown here is derived from an EMBL/GenBank/DDBJ whole genome shotgun (WGS) entry which is preliminary data.</text>
</comment>
<evidence type="ECO:0000313" key="1">
    <source>
        <dbReference type="EMBL" id="MBO2008804.1"/>
    </source>
</evidence>
<name>A0ABS3QC38_9BACT</name>
<organism evidence="1 2">
    <name type="scientific">Hymenobacter negativus</name>
    <dbReference type="NCBI Taxonomy" id="2795026"/>
    <lineage>
        <taxon>Bacteria</taxon>
        <taxon>Pseudomonadati</taxon>
        <taxon>Bacteroidota</taxon>
        <taxon>Cytophagia</taxon>
        <taxon>Cytophagales</taxon>
        <taxon>Hymenobacteraceae</taxon>
        <taxon>Hymenobacter</taxon>
    </lineage>
</organism>
<protein>
    <submittedName>
        <fullName evidence="1">Uncharacterized protein</fullName>
    </submittedName>
</protein>
<dbReference type="Proteomes" id="UP000664369">
    <property type="component" value="Unassembled WGS sequence"/>
</dbReference>
<accession>A0ABS3QC38</accession>
<proteinExistence type="predicted"/>
<sequence length="159" mass="17971">MCLTRDPRYAAFYAFEFPCFYFNQESYTVSDYDNHKQWRFATPEEAVDFAARHLVKVPLSAEYTVPLTRATLRTLTLDWPASTAVVELQSDEDTLLICLSGVTGCTTTQGMPDKVYTVLSVEYDNHHVWLWLHNGDHIRIAATAMEIKTAGQLAASEGL</sequence>
<keyword evidence="2" id="KW-1185">Reference proteome</keyword>
<reference evidence="1 2" key="1">
    <citation type="submission" date="2021-03" db="EMBL/GenBank/DDBJ databases">
        <authorList>
            <person name="Kim M.K."/>
        </authorList>
    </citation>
    <scope>NUCLEOTIDE SEQUENCE [LARGE SCALE GENOMIC DNA]</scope>
    <source>
        <strain evidence="1 2">BT442</strain>
    </source>
</reference>
<evidence type="ECO:0000313" key="2">
    <source>
        <dbReference type="Proteomes" id="UP000664369"/>
    </source>
</evidence>
<dbReference type="EMBL" id="JAGETZ010000003">
    <property type="protein sequence ID" value="MBO2008804.1"/>
    <property type="molecule type" value="Genomic_DNA"/>
</dbReference>
<gene>
    <name evidence="1" type="ORF">J4E00_07050</name>
</gene>